<reference evidence="1 2" key="1">
    <citation type="submission" date="2019-03" db="EMBL/GenBank/DDBJ databases">
        <title>First draft genome of Liparis tanakae, snailfish: a comprehensive survey of snailfish specific genes.</title>
        <authorList>
            <person name="Kim W."/>
            <person name="Song I."/>
            <person name="Jeong J.-H."/>
            <person name="Kim D."/>
            <person name="Kim S."/>
            <person name="Ryu S."/>
            <person name="Song J.Y."/>
            <person name="Lee S.K."/>
        </authorList>
    </citation>
    <scope>NUCLEOTIDE SEQUENCE [LARGE SCALE GENOMIC DNA]</scope>
    <source>
        <tissue evidence="1">Muscle</tissue>
    </source>
</reference>
<gene>
    <name evidence="1" type="ORF">EYF80_025896</name>
</gene>
<sequence>MVVFQDRYKAARSKQAGSAMGGQLVAGGSDVNAENNLALPMATPPRGAQLRQSDVRAGIGALPCCAQTHLRTQGLRISFQQQSSHVTDEMQEQDTSN</sequence>
<comment type="caution">
    <text evidence="1">The sequence shown here is derived from an EMBL/GenBank/DDBJ whole genome shotgun (WGS) entry which is preliminary data.</text>
</comment>
<dbReference type="AlphaFoldDB" id="A0A4Z2HGD8"/>
<accession>A0A4Z2HGD8</accession>
<protein>
    <submittedName>
        <fullName evidence="1">Uncharacterized protein</fullName>
    </submittedName>
</protein>
<keyword evidence="2" id="KW-1185">Reference proteome</keyword>
<evidence type="ECO:0000313" key="2">
    <source>
        <dbReference type="Proteomes" id="UP000314294"/>
    </source>
</evidence>
<organism evidence="1 2">
    <name type="scientific">Liparis tanakae</name>
    <name type="common">Tanaka's snailfish</name>
    <dbReference type="NCBI Taxonomy" id="230148"/>
    <lineage>
        <taxon>Eukaryota</taxon>
        <taxon>Metazoa</taxon>
        <taxon>Chordata</taxon>
        <taxon>Craniata</taxon>
        <taxon>Vertebrata</taxon>
        <taxon>Euteleostomi</taxon>
        <taxon>Actinopterygii</taxon>
        <taxon>Neopterygii</taxon>
        <taxon>Teleostei</taxon>
        <taxon>Neoteleostei</taxon>
        <taxon>Acanthomorphata</taxon>
        <taxon>Eupercaria</taxon>
        <taxon>Perciformes</taxon>
        <taxon>Cottioidei</taxon>
        <taxon>Cottales</taxon>
        <taxon>Liparidae</taxon>
        <taxon>Liparis</taxon>
    </lineage>
</organism>
<name>A0A4Z2HGD8_9TELE</name>
<proteinExistence type="predicted"/>
<dbReference type="EMBL" id="SRLO01000263">
    <property type="protein sequence ID" value="TNN63902.1"/>
    <property type="molecule type" value="Genomic_DNA"/>
</dbReference>
<evidence type="ECO:0000313" key="1">
    <source>
        <dbReference type="EMBL" id="TNN63902.1"/>
    </source>
</evidence>
<dbReference type="Proteomes" id="UP000314294">
    <property type="component" value="Unassembled WGS sequence"/>
</dbReference>